<evidence type="ECO:0000256" key="1">
    <source>
        <dbReference type="ARBA" id="ARBA00004477"/>
    </source>
</evidence>
<keyword evidence="8 11" id="KW-1133">Transmembrane helix</keyword>
<keyword evidence="7" id="KW-0256">Endoplasmic reticulum</keyword>
<dbReference type="Pfam" id="PF05208">
    <property type="entry name" value="ALG3"/>
    <property type="match status" value="1"/>
</dbReference>
<evidence type="ECO:0000256" key="3">
    <source>
        <dbReference type="ARBA" id="ARBA00011964"/>
    </source>
</evidence>
<keyword evidence="5 12" id="KW-0808">Transferase</keyword>
<dbReference type="InterPro" id="IPR007873">
    <property type="entry name" value="Glycosyltransferase_ALG3"/>
</dbReference>
<accession>A0A131Z2P9</accession>
<evidence type="ECO:0000256" key="8">
    <source>
        <dbReference type="ARBA" id="ARBA00022989"/>
    </source>
</evidence>
<evidence type="ECO:0000256" key="5">
    <source>
        <dbReference type="ARBA" id="ARBA00022679"/>
    </source>
</evidence>
<evidence type="ECO:0000256" key="4">
    <source>
        <dbReference type="ARBA" id="ARBA00022676"/>
    </source>
</evidence>
<dbReference type="PANTHER" id="PTHR12646">
    <property type="entry name" value="NOT56 - RELATED"/>
    <property type="match status" value="1"/>
</dbReference>
<evidence type="ECO:0000256" key="11">
    <source>
        <dbReference type="SAM" id="Phobius"/>
    </source>
</evidence>
<sequence length="458" mass="51795">MAPPRSVGKRSQHHRRNFVLSRHLRATFNCIMNDLRNFSLWQFVNDPGIVYLVVPFLLIIEFVVNITVIGRVPYTEIDWRAYMQEVEGVLNGTYDYAHLKGDTGPLVYPAGFVYIFMALYCITGHGMNILLAQYLYAGLYLFTLCLVFSLYNKTCKVPPYVLVLMCATSYRIHSIYVLRLFNDPVAMALLYASLSFLIRRRWVLACILFSLAVSVKMNILLFAPALFLVLLSTRGLVKTCLLIGLCGLIQLVLALPFLLSNPVSYVMGAFNLGRVFLYEWTVNWRFLPEELFVDRTFHLALLALHLVVILCFLPKWFRYLKLTEWTTNKGKVLVMFPDRILACLAPIKWWACLFVASLTAMSRNAAATVYLQLYRNGLQSVTALPVLCVVLSHCALPLVVHKTLNHDTPCSVGNVGACLEHISFHQLEQWPASLVTLCYSSQSVEGLANRAIGATLSV</sequence>
<feature type="transmembrane region" description="Helical" evidence="11">
    <location>
        <begin position="240"/>
        <end position="259"/>
    </location>
</feature>
<evidence type="ECO:0000256" key="6">
    <source>
        <dbReference type="ARBA" id="ARBA00022692"/>
    </source>
</evidence>
<feature type="transmembrane region" description="Helical" evidence="11">
    <location>
        <begin position="133"/>
        <end position="151"/>
    </location>
</feature>
<feature type="transmembrane region" description="Helical" evidence="11">
    <location>
        <begin position="49"/>
        <end position="70"/>
    </location>
</feature>
<name>A0A131Z2P9_RHIAP</name>
<keyword evidence="9 11" id="KW-0472">Membrane</keyword>
<feature type="transmembrane region" description="Helical" evidence="11">
    <location>
        <begin position="381"/>
        <end position="400"/>
    </location>
</feature>
<dbReference type="EC" id="2.4.1.258" evidence="3"/>
<dbReference type="EMBL" id="GEDV01002874">
    <property type="protein sequence ID" value="JAP85683.1"/>
    <property type="molecule type" value="Transcribed_RNA"/>
</dbReference>
<dbReference type="GO" id="GO:0005789">
    <property type="term" value="C:endoplasmic reticulum membrane"/>
    <property type="evidence" value="ECO:0007669"/>
    <property type="project" value="UniProtKB-SubCell"/>
</dbReference>
<proteinExistence type="predicted"/>
<organism evidence="12">
    <name type="scientific">Rhipicephalus appendiculatus</name>
    <name type="common">Brown ear tick</name>
    <dbReference type="NCBI Taxonomy" id="34631"/>
    <lineage>
        <taxon>Eukaryota</taxon>
        <taxon>Metazoa</taxon>
        <taxon>Ecdysozoa</taxon>
        <taxon>Arthropoda</taxon>
        <taxon>Chelicerata</taxon>
        <taxon>Arachnida</taxon>
        <taxon>Acari</taxon>
        <taxon>Parasitiformes</taxon>
        <taxon>Ixodida</taxon>
        <taxon>Ixodoidea</taxon>
        <taxon>Ixodidae</taxon>
        <taxon>Rhipicephalinae</taxon>
        <taxon>Rhipicephalus</taxon>
        <taxon>Rhipicephalus</taxon>
    </lineage>
</organism>
<reference evidence="12" key="1">
    <citation type="journal article" date="2016" name="Ticks Tick Borne Dis.">
        <title>De novo assembly and annotation of the salivary gland transcriptome of Rhipicephalus appendiculatus male and female ticks during blood feeding.</title>
        <authorList>
            <person name="de Castro M.H."/>
            <person name="de Klerk D."/>
            <person name="Pienaar R."/>
            <person name="Latif A.A."/>
            <person name="Rees D.J."/>
            <person name="Mans B.J."/>
        </authorList>
    </citation>
    <scope>NUCLEOTIDE SEQUENCE</scope>
    <source>
        <tissue evidence="12">Salivary glands</tissue>
    </source>
</reference>
<dbReference type="AlphaFoldDB" id="A0A131Z2P9"/>
<feature type="transmembrane region" description="Helical" evidence="11">
    <location>
        <begin position="106"/>
        <end position="127"/>
    </location>
</feature>
<dbReference type="PANTHER" id="PTHR12646:SF0">
    <property type="entry name" value="DOL-P-MAN:MAN(5)GLCNAC(2)-PP-DOL ALPHA-1,3-MANNOSYLTRANSFERASE"/>
    <property type="match status" value="1"/>
</dbReference>
<evidence type="ECO:0000313" key="12">
    <source>
        <dbReference type="EMBL" id="JAP85683.1"/>
    </source>
</evidence>
<evidence type="ECO:0000256" key="10">
    <source>
        <dbReference type="ARBA" id="ARBA00049506"/>
    </source>
</evidence>
<evidence type="ECO:0000256" key="7">
    <source>
        <dbReference type="ARBA" id="ARBA00022824"/>
    </source>
</evidence>
<dbReference type="GO" id="GO:0052925">
    <property type="term" value="F:dol-P-Man:Man(5)GlcNAc(2)-PP-Dol alpha-1,3-mannosyltransferase activity"/>
    <property type="evidence" value="ECO:0007669"/>
    <property type="project" value="UniProtKB-EC"/>
</dbReference>
<comment type="catalytic activity">
    <reaction evidence="10">
        <text>an alpha-D-Man-(1-&gt;2)-alpha-D-Man-(1-&gt;2)-alpha-D-Man-(1-&gt;3)-[alpha-D-Man-(1-&gt;6)]-beta-D-Man-(1-&gt;4)-beta-D-GlcNAc-(1-&gt;4)-alpha-D-GlcNAc-diphospho-di-trans,poly-cis-dolichol + a di-trans,poly-cis-dolichyl beta-D-mannosyl phosphate = an alpha-D-Man-(1-&gt;2)-alpha-D-Man-(1-&gt;2)-alpha-D-Man-(1-&gt;3)-[alpha-D-Man-(1-&gt;3)-alpha-D-Man-(1-&gt;6)]-beta-D-Man-(1-&gt;4)-beta-D-GlcNAc-(1-&gt;4)-alpha-D-GlcNAc-diphospho-di-trans,poly-cis-dolichol + a di-trans,poly-cis-dolichyl phosphate + H(+)</text>
        <dbReference type="Rhea" id="RHEA:29527"/>
        <dbReference type="Rhea" id="RHEA-COMP:19498"/>
        <dbReference type="Rhea" id="RHEA-COMP:19501"/>
        <dbReference type="Rhea" id="RHEA-COMP:19516"/>
        <dbReference type="Rhea" id="RHEA-COMP:19517"/>
        <dbReference type="ChEBI" id="CHEBI:15378"/>
        <dbReference type="ChEBI" id="CHEBI:57683"/>
        <dbReference type="ChEBI" id="CHEBI:58211"/>
        <dbReference type="ChEBI" id="CHEBI:132515"/>
        <dbReference type="ChEBI" id="CHEBI:132516"/>
        <dbReference type="EC" id="2.4.1.258"/>
    </reaction>
    <physiologicalReaction direction="left-to-right" evidence="10">
        <dbReference type="Rhea" id="RHEA:29528"/>
    </physiologicalReaction>
</comment>
<protein>
    <recommendedName>
        <fullName evidence="3">dolichyl-P-Man:Man5GlcNAc2-PP-dolichol alpha-1,3-mannosyltransferase</fullName>
        <ecNumber evidence="3">2.4.1.258</ecNumber>
    </recommendedName>
</protein>
<feature type="transmembrane region" description="Helical" evidence="11">
    <location>
        <begin position="299"/>
        <end position="319"/>
    </location>
</feature>
<keyword evidence="4 12" id="KW-0328">Glycosyltransferase</keyword>
<keyword evidence="6 11" id="KW-0812">Transmembrane</keyword>
<comment type="pathway">
    <text evidence="2">Protein modification; protein glycosylation.</text>
</comment>
<comment type="subcellular location">
    <subcellularLocation>
        <location evidence="1">Endoplasmic reticulum membrane</location>
        <topology evidence="1">Multi-pass membrane protein</topology>
    </subcellularLocation>
</comment>
<feature type="transmembrane region" description="Helical" evidence="11">
    <location>
        <begin position="339"/>
        <end position="360"/>
    </location>
</feature>
<feature type="transmembrane region" description="Helical" evidence="11">
    <location>
        <begin position="202"/>
        <end position="228"/>
    </location>
</feature>
<evidence type="ECO:0000256" key="2">
    <source>
        <dbReference type="ARBA" id="ARBA00004922"/>
    </source>
</evidence>
<evidence type="ECO:0000256" key="9">
    <source>
        <dbReference type="ARBA" id="ARBA00023136"/>
    </source>
</evidence>